<dbReference type="RefSeq" id="WP_184678356.1">
    <property type="nucleotide sequence ID" value="NZ_JACHGY010000001.1"/>
</dbReference>
<evidence type="ECO:0000256" key="1">
    <source>
        <dbReference type="SAM" id="Phobius"/>
    </source>
</evidence>
<keyword evidence="1" id="KW-1133">Transmembrane helix</keyword>
<gene>
    <name evidence="2" type="ORF">HNQ40_002669</name>
</gene>
<keyword evidence="1" id="KW-0472">Membrane</keyword>
<name>A0A7X0LMB9_9BACT</name>
<evidence type="ECO:0008006" key="4">
    <source>
        <dbReference type="Google" id="ProtNLM"/>
    </source>
</evidence>
<accession>A0A7X0LMB9</accession>
<feature type="transmembrane region" description="Helical" evidence="1">
    <location>
        <begin position="35"/>
        <end position="54"/>
    </location>
</feature>
<keyword evidence="1" id="KW-0812">Transmembrane</keyword>
<feature type="transmembrane region" description="Helical" evidence="1">
    <location>
        <begin position="206"/>
        <end position="224"/>
    </location>
</feature>
<protein>
    <recommendedName>
        <fullName evidence="4">DUF4239 domain-containing protein</fullName>
    </recommendedName>
</protein>
<dbReference type="AlphaFoldDB" id="A0A7X0LMB9"/>
<sequence>MPNLLLTNLLFIIGLYALLELGGWLARNASSSDAPPASGVVFAVFGLIIAFTFTTSAQRFDERRELIVHHANAFGTAWDRLDILPEEDREAVRAPMREWIGLIDRPVQGPIQEHLVAIESEALSLQQEAWDNAVAAVKRTDQPALTVFILAPLNEWSDLTTLRRTRGDVGLPPMVLGTLIGLSLLVALVAGYAMTKRGNPLLLHKLAFTIAIGILLHVIVDLNAPREGLIRVDRADRILFELYEQNKIPAESAEAKAPPDAD</sequence>
<reference evidence="2 3" key="1">
    <citation type="submission" date="2020-08" db="EMBL/GenBank/DDBJ databases">
        <title>Genomic Encyclopedia of Type Strains, Phase IV (KMG-IV): sequencing the most valuable type-strain genomes for metagenomic binning, comparative biology and taxonomic classification.</title>
        <authorList>
            <person name="Goeker M."/>
        </authorList>
    </citation>
    <scope>NUCLEOTIDE SEQUENCE [LARGE SCALE GENOMIC DNA]</scope>
    <source>
        <strain evidence="2 3">DSM 103725</strain>
    </source>
</reference>
<dbReference type="EMBL" id="JACHGY010000001">
    <property type="protein sequence ID" value="MBB6430863.1"/>
    <property type="molecule type" value="Genomic_DNA"/>
</dbReference>
<keyword evidence="3" id="KW-1185">Reference proteome</keyword>
<dbReference type="Proteomes" id="UP000541810">
    <property type="component" value="Unassembled WGS sequence"/>
</dbReference>
<proteinExistence type="predicted"/>
<comment type="caution">
    <text evidence="2">The sequence shown here is derived from an EMBL/GenBank/DDBJ whole genome shotgun (WGS) entry which is preliminary data.</text>
</comment>
<evidence type="ECO:0000313" key="3">
    <source>
        <dbReference type="Proteomes" id="UP000541810"/>
    </source>
</evidence>
<feature type="transmembrane region" description="Helical" evidence="1">
    <location>
        <begin position="173"/>
        <end position="194"/>
    </location>
</feature>
<evidence type="ECO:0000313" key="2">
    <source>
        <dbReference type="EMBL" id="MBB6430863.1"/>
    </source>
</evidence>
<organism evidence="2 3">
    <name type="scientific">Algisphaera agarilytica</name>
    <dbReference type="NCBI Taxonomy" id="1385975"/>
    <lineage>
        <taxon>Bacteria</taxon>
        <taxon>Pseudomonadati</taxon>
        <taxon>Planctomycetota</taxon>
        <taxon>Phycisphaerae</taxon>
        <taxon>Phycisphaerales</taxon>
        <taxon>Phycisphaeraceae</taxon>
        <taxon>Algisphaera</taxon>
    </lineage>
</organism>
<dbReference type="InterPro" id="IPR025333">
    <property type="entry name" value="DUF4239"/>
</dbReference>
<dbReference type="Pfam" id="PF14023">
    <property type="entry name" value="Bestrophin-like"/>
    <property type="match status" value="1"/>
</dbReference>